<comment type="caution">
    <text evidence="1">The sequence shown here is derived from an EMBL/GenBank/DDBJ whole genome shotgun (WGS) entry which is preliminary data.</text>
</comment>
<sequence length="130" mass="14762">MRNRNIRRDAEICADNQLSVSEAKGRPSLTEIFYAAVPEHLLLHYAVKNGLKLDPNFIDSIKVTIRKELSARHVPSLILAVPDIPYTVNGKKVEIPVRRILEGQKVCATGSLMNPDCLEYFRHIPELSQW</sequence>
<evidence type="ECO:0000313" key="2">
    <source>
        <dbReference type="EMBL" id="CAF1092962.1"/>
    </source>
</evidence>
<dbReference type="PANTHER" id="PTHR42921:SF1">
    <property type="entry name" value="ACETOACETYL-COA SYNTHETASE"/>
    <property type="match status" value="1"/>
</dbReference>
<dbReference type="Proteomes" id="UP000663829">
    <property type="component" value="Unassembled WGS sequence"/>
</dbReference>
<dbReference type="EMBL" id="CAJNOK010009561">
    <property type="protein sequence ID" value="CAF1092962.1"/>
    <property type="molecule type" value="Genomic_DNA"/>
</dbReference>
<dbReference type="EMBL" id="CAJOBA010009580">
    <property type="protein sequence ID" value="CAF3854507.1"/>
    <property type="molecule type" value="Genomic_DNA"/>
</dbReference>
<dbReference type="GO" id="GO:0030729">
    <property type="term" value="F:acetoacetate-CoA ligase activity"/>
    <property type="evidence" value="ECO:0007669"/>
    <property type="project" value="TreeGrafter"/>
</dbReference>
<dbReference type="Proteomes" id="UP000682733">
    <property type="component" value="Unassembled WGS sequence"/>
</dbReference>
<dbReference type="Gene3D" id="3.30.300.30">
    <property type="match status" value="1"/>
</dbReference>
<dbReference type="Proteomes" id="UP000677228">
    <property type="component" value="Unassembled WGS sequence"/>
</dbReference>
<dbReference type="InterPro" id="IPR045851">
    <property type="entry name" value="AMP-bd_C_sf"/>
</dbReference>
<dbReference type="PANTHER" id="PTHR42921">
    <property type="entry name" value="ACETOACETYL-COA SYNTHETASE"/>
    <property type="match status" value="1"/>
</dbReference>
<accession>A0A813WEN5</accession>
<gene>
    <name evidence="1" type="ORF">GPM918_LOCUS6003</name>
    <name evidence="2" type="ORF">OVA965_LOCUS18908</name>
    <name evidence="3" type="ORF">SRO942_LOCUS6003</name>
    <name evidence="4" type="ORF">TMI583_LOCUS18921</name>
</gene>
<proteinExistence type="predicted"/>
<dbReference type="Proteomes" id="UP000681722">
    <property type="component" value="Unassembled WGS sequence"/>
</dbReference>
<protein>
    <recommendedName>
        <fullName evidence="6">Acetoacetyl-CoA synthetase</fullName>
    </recommendedName>
</protein>
<dbReference type="OrthoDB" id="6434877at2759"/>
<organism evidence="1 5">
    <name type="scientific">Didymodactylos carnosus</name>
    <dbReference type="NCBI Taxonomy" id="1234261"/>
    <lineage>
        <taxon>Eukaryota</taxon>
        <taxon>Metazoa</taxon>
        <taxon>Spiralia</taxon>
        <taxon>Gnathifera</taxon>
        <taxon>Rotifera</taxon>
        <taxon>Eurotatoria</taxon>
        <taxon>Bdelloidea</taxon>
        <taxon>Philodinida</taxon>
        <taxon>Philodinidae</taxon>
        <taxon>Didymodactylos</taxon>
    </lineage>
</organism>
<evidence type="ECO:0000313" key="5">
    <source>
        <dbReference type="Proteomes" id="UP000663829"/>
    </source>
</evidence>
<evidence type="ECO:0000313" key="3">
    <source>
        <dbReference type="EMBL" id="CAF3637296.1"/>
    </source>
</evidence>
<evidence type="ECO:0000313" key="4">
    <source>
        <dbReference type="EMBL" id="CAF3854507.1"/>
    </source>
</evidence>
<evidence type="ECO:0000313" key="1">
    <source>
        <dbReference type="EMBL" id="CAF0849666.1"/>
    </source>
</evidence>
<dbReference type="EMBL" id="CAJOBC010000902">
    <property type="protein sequence ID" value="CAF3637296.1"/>
    <property type="molecule type" value="Genomic_DNA"/>
</dbReference>
<keyword evidence="5" id="KW-1185">Reference proteome</keyword>
<dbReference type="AlphaFoldDB" id="A0A813WEN5"/>
<evidence type="ECO:0008006" key="6">
    <source>
        <dbReference type="Google" id="ProtNLM"/>
    </source>
</evidence>
<dbReference type="SUPFAM" id="SSF56801">
    <property type="entry name" value="Acetyl-CoA synthetase-like"/>
    <property type="match status" value="1"/>
</dbReference>
<name>A0A813WEN5_9BILA</name>
<dbReference type="EMBL" id="CAJNOQ010000902">
    <property type="protein sequence ID" value="CAF0849666.1"/>
    <property type="molecule type" value="Genomic_DNA"/>
</dbReference>
<reference evidence="1" key="1">
    <citation type="submission" date="2021-02" db="EMBL/GenBank/DDBJ databases">
        <authorList>
            <person name="Nowell W R."/>
        </authorList>
    </citation>
    <scope>NUCLEOTIDE SEQUENCE</scope>
</reference>